<accession>A0A1C3JN40</accession>
<evidence type="ECO:0008006" key="6">
    <source>
        <dbReference type="Google" id="ProtNLM"/>
    </source>
</evidence>
<feature type="signal peptide" evidence="1">
    <location>
        <begin position="1"/>
        <end position="20"/>
    </location>
</feature>
<protein>
    <recommendedName>
        <fullName evidence="6">DUF2927 domain-containing protein</fullName>
    </recommendedName>
</protein>
<dbReference type="EMBL" id="FLRA01000003">
    <property type="protein sequence ID" value="SBT16561.1"/>
    <property type="molecule type" value="Genomic_DNA"/>
</dbReference>
<organism evidence="2 5">
    <name type="scientific">Marinomonas gallaica</name>
    <dbReference type="NCBI Taxonomy" id="1806667"/>
    <lineage>
        <taxon>Bacteria</taxon>
        <taxon>Pseudomonadati</taxon>
        <taxon>Pseudomonadota</taxon>
        <taxon>Gammaproteobacteria</taxon>
        <taxon>Oceanospirillales</taxon>
        <taxon>Oceanospirillaceae</taxon>
        <taxon>Marinomonas</taxon>
    </lineage>
</organism>
<dbReference type="InterPro" id="IPR021323">
    <property type="entry name" value="DUF2927"/>
</dbReference>
<evidence type="ECO:0000313" key="3">
    <source>
        <dbReference type="EMBL" id="SBT20277.1"/>
    </source>
</evidence>
<reference evidence="3 4" key="1">
    <citation type="submission" date="2016-06" db="EMBL/GenBank/DDBJ databases">
        <authorList>
            <person name="Rodrigo-Torres L."/>
            <person name="Arahal D.R."/>
        </authorList>
    </citation>
    <scope>NUCLEOTIDE SEQUENCE [LARGE SCALE GENOMIC DNA]</scope>
    <source>
        <strain evidence="3 4">CECT 5116</strain>
    </source>
</reference>
<evidence type="ECO:0000313" key="4">
    <source>
        <dbReference type="Proteomes" id="UP000092840"/>
    </source>
</evidence>
<proteinExistence type="predicted"/>
<dbReference type="RefSeq" id="WP_244502868.1">
    <property type="nucleotide sequence ID" value="NZ_FLRA01000003.1"/>
</dbReference>
<keyword evidence="4" id="KW-1185">Reference proteome</keyword>
<dbReference type="AlphaFoldDB" id="A0A1C3JN40"/>
<dbReference type="Proteomes" id="UP000092871">
    <property type="component" value="Unassembled WGS sequence"/>
</dbReference>
<keyword evidence="1" id="KW-0732">Signal</keyword>
<dbReference type="Pfam" id="PF11150">
    <property type="entry name" value="DUF2927"/>
    <property type="match status" value="1"/>
</dbReference>
<name>A0A1C3JN40_9GAMM</name>
<dbReference type="Proteomes" id="UP000092840">
    <property type="component" value="Unassembled WGS sequence"/>
</dbReference>
<sequence>MFRNYCLLVISFFLTISAHAKEQYHWQERDFIINSFIDIALQREYDRKQTPMLVRWERPIHIYVESDYGDSQLQAELLSIHARHLSKITGVPIYFTPNVKKANIIATFTDMDSVEDKVRRYIGPPDKIRTALDEAICLGNFSINSKGQIQSGVIIIPVDYARQNARFLDCIVEEITQLMGLPNDSDDVYPSVFNDSSTDIYLSPLDFILLKALYSPRLSAGMSVDQVDQNLFKVIDDLYYSGVIDNAASLVQEGSLKSYLGD</sequence>
<evidence type="ECO:0000313" key="2">
    <source>
        <dbReference type="EMBL" id="SBT16561.1"/>
    </source>
</evidence>
<dbReference type="EMBL" id="FLRB01000006">
    <property type="protein sequence ID" value="SBT20277.1"/>
    <property type="molecule type" value="Genomic_DNA"/>
</dbReference>
<reference evidence="2 5" key="2">
    <citation type="submission" date="2016-06" db="EMBL/GenBank/DDBJ databases">
        <authorList>
            <person name="Kjaerup R.B."/>
            <person name="Dalgaard T.S."/>
            <person name="Juul-Madsen H.R."/>
        </authorList>
    </citation>
    <scope>NUCLEOTIDE SEQUENCE [LARGE SCALE GENOMIC DNA]</scope>
    <source>
        <strain evidence="2 5">CECT 5115</strain>
    </source>
</reference>
<feature type="chain" id="PRO_5008676875" description="DUF2927 domain-containing protein" evidence="1">
    <location>
        <begin position="21"/>
        <end position="262"/>
    </location>
</feature>
<gene>
    <name evidence="2" type="ORF">MGA5115_00642</name>
    <name evidence="3" type="ORF">MGA5116_00860</name>
</gene>
<evidence type="ECO:0000256" key="1">
    <source>
        <dbReference type="SAM" id="SignalP"/>
    </source>
</evidence>
<evidence type="ECO:0000313" key="5">
    <source>
        <dbReference type="Proteomes" id="UP000092871"/>
    </source>
</evidence>